<dbReference type="AlphaFoldDB" id="A0A7C3PCH4"/>
<comment type="caution">
    <text evidence="1">The sequence shown here is derived from an EMBL/GenBank/DDBJ whole genome shotgun (WGS) entry which is preliminary data.</text>
</comment>
<gene>
    <name evidence="1" type="ORF">ENR64_09000</name>
</gene>
<reference evidence="1" key="1">
    <citation type="journal article" date="2020" name="mSystems">
        <title>Genome- and Community-Level Interaction Insights into Carbon Utilization and Element Cycling Functions of Hydrothermarchaeota in Hydrothermal Sediment.</title>
        <authorList>
            <person name="Zhou Z."/>
            <person name="Liu Y."/>
            <person name="Xu W."/>
            <person name="Pan J."/>
            <person name="Luo Z.H."/>
            <person name="Li M."/>
        </authorList>
    </citation>
    <scope>NUCLEOTIDE SEQUENCE [LARGE SCALE GENOMIC DNA]</scope>
    <source>
        <strain evidence="1">SpSt-418</strain>
    </source>
</reference>
<name>A0A7C3PCH4_9CYAN</name>
<proteinExistence type="predicted"/>
<dbReference type="PANTHER" id="PTHR33835:SF2">
    <property type="entry name" value="LYSINE-TRNA LIGASE"/>
    <property type="match status" value="1"/>
</dbReference>
<protein>
    <submittedName>
        <fullName evidence="1">DUF4336 domain-containing protein</fullName>
    </submittedName>
</protein>
<dbReference type="EMBL" id="DSRU01000120">
    <property type="protein sequence ID" value="HFM97892.1"/>
    <property type="molecule type" value="Genomic_DNA"/>
</dbReference>
<accession>A0A7C3PCH4</accession>
<organism evidence="1">
    <name type="scientific">Oscillatoriales cyanobacterium SpSt-418</name>
    <dbReference type="NCBI Taxonomy" id="2282169"/>
    <lineage>
        <taxon>Bacteria</taxon>
        <taxon>Bacillati</taxon>
        <taxon>Cyanobacteriota</taxon>
        <taxon>Cyanophyceae</taxon>
        <taxon>Oscillatoriophycideae</taxon>
        <taxon>Oscillatoriales</taxon>
    </lineage>
</organism>
<dbReference type="InterPro" id="IPR025638">
    <property type="entry name" value="DUF4336"/>
</dbReference>
<dbReference type="Pfam" id="PF14234">
    <property type="entry name" value="DUF4336"/>
    <property type="match status" value="1"/>
</dbReference>
<dbReference type="PANTHER" id="PTHR33835">
    <property type="entry name" value="YALI0C07656P"/>
    <property type="match status" value="1"/>
</dbReference>
<sequence>MSTTTRKEDTWGFWFLVPLHPYRHRRTLRREVVPGTVWTFEQLQGILYTIVPIRMTVVKLASGGLLVYAPIAPTQECIRLVKELEAAHGAVQYILLPTASGLEHKVFVPAFARCFPDADIFVAPHQWSFPVNLPLSWLGFPRQRTHVLPNNSAEAPFADEFDYAILDINLGRGSFVEVALFHKRSRTVLVADTVLSVPETPPEILQLDPYPLLFHARETATDPIVDTEANRRKGWQRIALFATYFQPSVLKTVGLIQAVRDSFKAPDRSKKAYFGLFPFQWQPEWERSFEALRSEGRPFVAPILQALILDHNPQAVIDWANYVASWNFERVIPCHFDAAIATTPAEFRQIFALFEASHPSSETFGSASQPLPSADIDFIRKLEEALDRRGITSSPETKN</sequence>
<evidence type="ECO:0000313" key="1">
    <source>
        <dbReference type="EMBL" id="HFM97892.1"/>
    </source>
</evidence>